<dbReference type="RefSeq" id="WP_345124125.1">
    <property type="nucleotide sequence ID" value="NZ_BAABDI010000013.1"/>
</dbReference>
<dbReference type="EC" id="2.7.7.60" evidence="3"/>
<name>A0ABP7Q4B5_9BACT</name>
<evidence type="ECO:0000313" key="5">
    <source>
        <dbReference type="Proteomes" id="UP001501556"/>
    </source>
</evidence>
<dbReference type="PANTHER" id="PTHR32125:SF4">
    <property type="entry name" value="2-C-METHYL-D-ERYTHRITOL 4-PHOSPHATE CYTIDYLYLTRANSFERASE, CHLOROPLASTIC"/>
    <property type="match status" value="1"/>
</dbReference>
<evidence type="ECO:0000313" key="4">
    <source>
        <dbReference type="EMBL" id="GAA3975962.1"/>
    </source>
</evidence>
<comment type="similarity">
    <text evidence="3">Belongs to the IspD/TarI cytidylyltransferase family. IspD subfamily.</text>
</comment>
<accession>A0ABP7Q4B5</accession>
<dbReference type="EMBL" id="BAABDI010000013">
    <property type="protein sequence ID" value="GAA3975962.1"/>
    <property type="molecule type" value="Genomic_DNA"/>
</dbReference>
<dbReference type="InterPro" id="IPR050088">
    <property type="entry name" value="IspD/TarI_cytidylyltransf_bact"/>
</dbReference>
<evidence type="ECO:0000256" key="2">
    <source>
        <dbReference type="ARBA" id="ARBA00022695"/>
    </source>
</evidence>
<dbReference type="GO" id="GO:0016779">
    <property type="term" value="F:nucleotidyltransferase activity"/>
    <property type="evidence" value="ECO:0007669"/>
    <property type="project" value="UniProtKB-KW"/>
</dbReference>
<reference evidence="5" key="1">
    <citation type="journal article" date="2019" name="Int. J. Syst. Evol. Microbiol.">
        <title>The Global Catalogue of Microorganisms (GCM) 10K type strain sequencing project: providing services to taxonomists for standard genome sequencing and annotation.</title>
        <authorList>
            <consortium name="The Broad Institute Genomics Platform"/>
            <consortium name="The Broad Institute Genome Sequencing Center for Infectious Disease"/>
            <person name="Wu L."/>
            <person name="Ma J."/>
        </authorList>
    </citation>
    <scope>NUCLEOTIDE SEQUENCE [LARGE SCALE GENOMIC DNA]</scope>
    <source>
        <strain evidence="5">JCM 17217</strain>
    </source>
</reference>
<dbReference type="NCBIfam" id="TIGR00453">
    <property type="entry name" value="ispD"/>
    <property type="match status" value="1"/>
</dbReference>
<evidence type="ECO:0000256" key="1">
    <source>
        <dbReference type="ARBA" id="ARBA00022679"/>
    </source>
</evidence>
<dbReference type="InterPro" id="IPR029044">
    <property type="entry name" value="Nucleotide-diphossugar_trans"/>
</dbReference>
<dbReference type="Gene3D" id="3.90.550.10">
    <property type="entry name" value="Spore Coat Polysaccharide Biosynthesis Protein SpsA, Chain A"/>
    <property type="match status" value="1"/>
</dbReference>
<feature type="site" description="Positions MEP for the nucleophilic attack" evidence="3">
    <location>
        <position position="222"/>
    </location>
</feature>
<comment type="function">
    <text evidence="3">Catalyzes the formation of 4-diphosphocytidyl-2-C-methyl-D-erythritol from CTP and 2-C-methyl-D-erythritol 4-phosphate (MEP).</text>
</comment>
<dbReference type="Pfam" id="PF01128">
    <property type="entry name" value="IspD"/>
    <property type="match status" value="1"/>
</dbReference>
<comment type="catalytic activity">
    <reaction evidence="3">
        <text>2-C-methyl-D-erythritol 4-phosphate + CTP + H(+) = 4-CDP-2-C-methyl-D-erythritol + diphosphate</text>
        <dbReference type="Rhea" id="RHEA:13429"/>
        <dbReference type="ChEBI" id="CHEBI:15378"/>
        <dbReference type="ChEBI" id="CHEBI:33019"/>
        <dbReference type="ChEBI" id="CHEBI:37563"/>
        <dbReference type="ChEBI" id="CHEBI:57823"/>
        <dbReference type="ChEBI" id="CHEBI:58262"/>
        <dbReference type="EC" id="2.7.7.60"/>
    </reaction>
</comment>
<feature type="site" description="Positions MEP for the nucleophilic attack" evidence="3">
    <location>
        <position position="169"/>
    </location>
</feature>
<protein>
    <recommendedName>
        <fullName evidence="3">2-C-methyl-D-erythritol 4-phosphate cytidylyltransferase</fullName>
        <ecNumber evidence="3">2.7.7.60</ecNumber>
    </recommendedName>
    <alternativeName>
        <fullName evidence="3">4-diphosphocytidyl-2C-methyl-D-erythritol synthase</fullName>
    </alternativeName>
    <alternativeName>
        <fullName evidence="3">MEP cytidylyltransferase</fullName>
        <shortName evidence="3">MCT</shortName>
    </alternativeName>
</protein>
<evidence type="ECO:0000256" key="3">
    <source>
        <dbReference type="HAMAP-Rule" id="MF_00108"/>
    </source>
</evidence>
<organism evidence="4 5">
    <name type="scientific">Hymenobacter antarcticus</name>
    <dbReference type="NCBI Taxonomy" id="486270"/>
    <lineage>
        <taxon>Bacteria</taxon>
        <taxon>Pseudomonadati</taxon>
        <taxon>Bacteroidota</taxon>
        <taxon>Cytophagia</taxon>
        <taxon>Cytophagales</taxon>
        <taxon>Hymenobacteraceae</taxon>
        <taxon>Hymenobacter</taxon>
    </lineage>
</organism>
<proteinExistence type="inferred from homology"/>
<dbReference type="InterPro" id="IPR001228">
    <property type="entry name" value="IspD"/>
</dbReference>
<dbReference type="PANTHER" id="PTHR32125">
    <property type="entry name" value="2-C-METHYL-D-ERYTHRITOL 4-PHOSPHATE CYTIDYLYLTRANSFERASE, CHLOROPLASTIC"/>
    <property type="match status" value="1"/>
</dbReference>
<feature type="site" description="Transition state stabilizer" evidence="3">
    <location>
        <position position="37"/>
    </location>
</feature>
<comment type="pathway">
    <text evidence="3">Isoprenoid biosynthesis; isopentenyl diphosphate biosynthesis via DXP pathway; isopentenyl diphosphate from 1-deoxy-D-xylulose 5-phosphate: step 2/6.</text>
</comment>
<dbReference type="Proteomes" id="UP001501556">
    <property type="component" value="Unassembled WGS sequence"/>
</dbReference>
<keyword evidence="5" id="KW-1185">Reference proteome</keyword>
<dbReference type="CDD" id="cd02516">
    <property type="entry name" value="CDP-ME_synthetase"/>
    <property type="match status" value="1"/>
</dbReference>
<dbReference type="NCBIfam" id="NF001186">
    <property type="entry name" value="PRK00155.2-3"/>
    <property type="match status" value="1"/>
</dbReference>
<sequence length="240" mass="26010">MALPRPSIHSSAQSLNHRYAILVAGGSGSRMAADRPKQFLLLRGEPVLLHTLRRFADPALAVAEIIVVLPADQLATWHALCAQFNVHIPHRLVAGGATRWASVKAGLAALKEHGEGLVAVHDGVRPLVSRLVIERTYAAAATHAAAAAAVLPKDSVRLVSQHGSAAQNRSRLRLMQTPQTFEIDLLRRAYAMPELATFTDDATVVDDLCRVQLVEGDYRNLKITTPEDLVVAEALFSMNK</sequence>
<dbReference type="SUPFAM" id="SSF53448">
    <property type="entry name" value="Nucleotide-diphospho-sugar transferases"/>
    <property type="match status" value="1"/>
</dbReference>
<keyword evidence="1 3" id="KW-0808">Transferase</keyword>
<keyword evidence="3" id="KW-0414">Isoprene biosynthesis</keyword>
<comment type="caution">
    <text evidence="4">The sequence shown here is derived from an EMBL/GenBank/DDBJ whole genome shotgun (WGS) entry which is preliminary data.</text>
</comment>
<feature type="site" description="Transition state stabilizer" evidence="3">
    <location>
        <position position="30"/>
    </location>
</feature>
<keyword evidence="2 3" id="KW-0548">Nucleotidyltransferase</keyword>
<dbReference type="InterPro" id="IPR034683">
    <property type="entry name" value="IspD/TarI"/>
</dbReference>
<dbReference type="HAMAP" id="MF_00108">
    <property type="entry name" value="IspD"/>
    <property type="match status" value="1"/>
</dbReference>
<gene>
    <name evidence="3" type="primary">ispD</name>
    <name evidence="4" type="ORF">GCM10022407_21860</name>
</gene>